<name>D8PP34_SCHCM</name>
<evidence type="ECO:0000256" key="1">
    <source>
        <dbReference type="SAM" id="MobiDB-lite"/>
    </source>
</evidence>
<dbReference type="InParanoid" id="D8PP34"/>
<organism evidence="3">
    <name type="scientific">Schizophyllum commune (strain H4-8 / FGSC 9210)</name>
    <name type="common">Split gill fungus</name>
    <dbReference type="NCBI Taxonomy" id="578458"/>
    <lineage>
        <taxon>Eukaryota</taxon>
        <taxon>Fungi</taxon>
        <taxon>Dikarya</taxon>
        <taxon>Basidiomycota</taxon>
        <taxon>Agaricomycotina</taxon>
        <taxon>Agaricomycetes</taxon>
        <taxon>Agaricomycetidae</taxon>
        <taxon>Agaricales</taxon>
        <taxon>Schizophyllaceae</taxon>
        <taxon>Schizophyllum</taxon>
    </lineage>
</organism>
<dbReference type="OMA" id="NHIPDEP"/>
<keyword evidence="3" id="KW-1185">Reference proteome</keyword>
<dbReference type="KEGG" id="scm:SCHCO_02621597"/>
<feature type="compositionally biased region" description="Polar residues" evidence="1">
    <location>
        <begin position="20"/>
        <end position="29"/>
    </location>
</feature>
<reference evidence="2 3" key="1">
    <citation type="journal article" date="2010" name="Nat. Biotechnol.">
        <title>Genome sequence of the model mushroom Schizophyllum commune.</title>
        <authorList>
            <person name="Ohm R.A."/>
            <person name="de Jong J.F."/>
            <person name="Lugones L.G."/>
            <person name="Aerts A."/>
            <person name="Kothe E."/>
            <person name="Stajich J.E."/>
            <person name="de Vries R.P."/>
            <person name="Record E."/>
            <person name="Levasseur A."/>
            <person name="Baker S.E."/>
            <person name="Bartholomew K.A."/>
            <person name="Coutinho P.M."/>
            <person name="Erdmann S."/>
            <person name="Fowler T.J."/>
            <person name="Gathman A.C."/>
            <person name="Lombard V."/>
            <person name="Henrissat B."/>
            <person name="Knabe N."/>
            <person name="Kuees U."/>
            <person name="Lilly W.W."/>
            <person name="Lindquist E."/>
            <person name="Lucas S."/>
            <person name="Magnuson J.K."/>
            <person name="Piumi F."/>
            <person name="Raudaskoski M."/>
            <person name="Salamov A."/>
            <person name="Schmutz J."/>
            <person name="Schwarze F.W.M.R."/>
            <person name="vanKuyk P.A."/>
            <person name="Horton J.S."/>
            <person name="Grigoriev I.V."/>
            <person name="Woesten H.A.B."/>
        </authorList>
    </citation>
    <scope>NUCLEOTIDE SEQUENCE [LARGE SCALE GENOMIC DNA]</scope>
    <source>
        <strain evidence="3">H4-8 / FGSC 9210</strain>
    </source>
</reference>
<protein>
    <submittedName>
        <fullName evidence="2">Expressed protein</fullName>
    </submittedName>
</protein>
<gene>
    <name evidence="2" type="ORF">SCHCODRAFT_80221</name>
</gene>
<dbReference type="EMBL" id="GL377302">
    <property type="protein sequence ID" value="EFJ01598.1"/>
    <property type="molecule type" value="Genomic_DNA"/>
</dbReference>
<dbReference type="RefSeq" id="XP_003036500.1">
    <property type="nucleotide sequence ID" value="XM_003036454.1"/>
</dbReference>
<dbReference type="HOGENOM" id="CLU_956964_0_0_1"/>
<dbReference type="OrthoDB" id="3133596at2759"/>
<feature type="region of interest" description="Disordered" evidence="1">
    <location>
        <begin position="1"/>
        <end position="29"/>
    </location>
</feature>
<evidence type="ECO:0000313" key="3">
    <source>
        <dbReference type="Proteomes" id="UP000007431"/>
    </source>
</evidence>
<dbReference type="Proteomes" id="UP000007431">
    <property type="component" value="Unassembled WGS sequence"/>
</dbReference>
<dbReference type="GeneID" id="9597476"/>
<proteinExistence type="predicted"/>
<accession>D8PP34</accession>
<dbReference type="eggNOG" id="ENOG502SPUM">
    <property type="taxonomic scope" value="Eukaryota"/>
</dbReference>
<dbReference type="VEuPathDB" id="FungiDB:SCHCODRAFT_02621597"/>
<dbReference type="AlphaFoldDB" id="D8PP34"/>
<evidence type="ECO:0000313" key="2">
    <source>
        <dbReference type="EMBL" id="EFJ01598.1"/>
    </source>
</evidence>
<sequence length="291" mass="33127">MLTTIPSGSDEENVPVPSKAPSSKHTSIGTTQRRVVDELVKATRMDAPSTFCVVTLAGERATYLDYAYVVERATAPEILTKLEWSWGMQYQTFNVHTEFNIHPLDVGLHRFFDRKGHNGWFWLPVLDDVIRQMCRAYTGITTSGATPNHLNARRKPQEFYLGNKNHPYRLIPCPAMDGTCPISVFPDVVSKCDPHTPMEDHYYPFDILPTRSLHVPYHLVICNTGRKLFGFYEGRRPTEVQLEHDFPSLAPKDRRTVLDVWDIYDAWMHAVPTTEWQDGPVGDGGDDDAIH</sequence>